<sequence>MNSKFDKLLGAGGQDFYFFVSQDFKEKVRRALDLPEIKFSYDIEGTKIIYGENN</sequence>
<comment type="caution">
    <text evidence="1">The sequence shown here is derived from an EMBL/GenBank/DDBJ whole genome shotgun (WGS) entry which is preliminary data.</text>
</comment>
<protein>
    <submittedName>
        <fullName evidence="1">Uncharacterized protein</fullName>
    </submittedName>
</protein>
<evidence type="ECO:0000313" key="2">
    <source>
        <dbReference type="Proteomes" id="UP001152598"/>
    </source>
</evidence>
<dbReference type="RefSeq" id="WP_259753715.1">
    <property type="nucleotide sequence ID" value="NZ_JAOWLV010000005.1"/>
</dbReference>
<accession>A0AAP3Z273</accession>
<dbReference type="AlphaFoldDB" id="A0AAP3Z273"/>
<name>A0AAP3Z273_9LACT</name>
<organism evidence="1 2">
    <name type="scientific">Lactococcus lactis</name>
    <dbReference type="NCBI Taxonomy" id="1358"/>
    <lineage>
        <taxon>Bacteria</taxon>
        <taxon>Bacillati</taxon>
        <taxon>Bacillota</taxon>
        <taxon>Bacilli</taxon>
        <taxon>Lactobacillales</taxon>
        <taxon>Streptococcaceae</taxon>
        <taxon>Lactococcus</taxon>
    </lineage>
</organism>
<dbReference type="Proteomes" id="UP001152598">
    <property type="component" value="Unassembled WGS sequence"/>
</dbReference>
<evidence type="ECO:0000313" key="1">
    <source>
        <dbReference type="EMBL" id="MDG4977023.1"/>
    </source>
</evidence>
<reference evidence="1" key="1">
    <citation type="submission" date="2022-10" db="EMBL/GenBank/DDBJ databases">
        <authorList>
            <person name="Turner M.S."/>
            <person name="Huang W."/>
        </authorList>
    </citation>
    <scope>NUCLEOTIDE SEQUENCE</scope>
    <source>
        <strain evidence="1">54</strain>
    </source>
</reference>
<dbReference type="EMBL" id="JAOWLV010000005">
    <property type="protein sequence ID" value="MDG4977023.1"/>
    <property type="molecule type" value="Genomic_DNA"/>
</dbReference>
<gene>
    <name evidence="1" type="ORF">OGZ50_09780</name>
</gene>
<proteinExistence type="predicted"/>
<reference evidence="1" key="2">
    <citation type="journal article" date="2023" name="Food Microbiol.">
        <title>Evaluation of the fermentation potential of lactic acid bacteria isolated from herbs, fruits and vegetables as starter cultures in nut-based milk alternatives.</title>
        <authorList>
            <person name="Huang W."/>
            <person name="Dong A."/>
            <person name="Pham H.T."/>
            <person name="Zhou C."/>
            <person name="Huo Z."/>
            <person name="Watjen A.P."/>
            <person name="Prakash S."/>
            <person name="Bang-Berthelsen C.H."/>
            <person name="Turner M.S."/>
        </authorList>
    </citation>
    <scope>NUCLEOTIDE SEQUENCE</scope>
    <source>
        <strain evidence="1">54</strain>
    </source>
</reference>